<feature type="transmembrane region" description="Helical" evidence="6">
    <location>
        <begin position="275"/>
        <end position="292"/>
    </location>
</feature>
<evidence type="ECO:0000313" key="7">
    <source>
        <dbReference type="EMBL" id="CAA9365748.1"/>
    </source>
</evidence>
<evidence type="ECO:0000256" key="6">
    <source>
        <dbReference type="SAM" id="Phobius"/>
    </source>
</evidence>
<dbReference type="Pfam" id="PF03706">
    <property type="entry name" value="LPG_synthase_TM"/>
    <property type="match status" value="1"/>
</dbReference>
<feature type="transmembrane region" description="Helical" evidence="6">
    <location>
        <begin position="67"/>
        <end position="92"/>
    </location>
</feature>
<organism evidence="7">
    <name type="scientific">uncultured Gemmatimonadota bacterium</name>
    <dbReference type="NCBI Taxonomy" id="203437"/>
    <lineage>
        <taxon>Bacteria</taxon>
        <taxon>Pseudomonadati</taxon>
        <taxon>Gemmatimonadota</taxon>
        <taxon>environmental samples</taxon>
    </lineage>
</organism>
<name>A0A6J4MSQ6_9BACT</name>
<evidence type="ECO:0000256" key="1">
    <source>
        <dbReference type="ARBA" id="ARBA00004651"/>
    </source>
</evidence>
<sequence length="361" mass="39414">MDTQTSPDAPPPADPKPPRASLAALAFRWLSPAVGLGLFAAAVWVLNQSLREVSYREVRATIHDLPALSLLLAVLATAANYAILCAFDLLAFRYVGKRLTDWKVAVTSFIGYAVANNVGFAIISGTSVRYRFYSRWGLGAEDISRIVVFYTGTFWLGFLVLAGWSLAFDPLPGMQAMLGATVVSLTGWALLIVALSYLVAAGVRREPVKMWKWQIPVPPMRTVAMQYLLSTVDWALAAAVFFVLLPRTELTFAEFLGAFLAAQLLGLVSHVPGGVGVFEGTMVVLLGRYLSLGQIVSSLVIYRLIYYIIPLAVALLILVVDEIRQRRHHLAKLGSWVGSLSQQLAPRVLGMFLFLCGALLL</sequence>
<feature type="transmembrane region" description="Helical" evidence="6">
    <location>
        <begin position="20"/>
        <end position="46"/>
    </location>
</feature>
<keyword evidence="2" id="KW-1003">Cell membrane</keyword>
<accession>A0A6J4MSQ6</accession>
<dbReference type="PANTHER" id="PTHR39087:SF2">
    <property type="entry name" value="UPF0104 MEMBRANE PROTEIN MJ1595"/>
    <property type="match status" value="1"/>
</dbReference>
<proteinExistence type="predicted"/>
<reference evidence="7" key="1">
    <citation type="submission" date="2020-02" db="EMBL/GenBank/DDBJ databases">
        <authorList>
            <person name="Meier V. D."/>
        </authorList>
    </citation>
    <scope>NUCLEOTIDE SEQUENCE</scope>
    <source>
        <strain evidence="7">AVDCRST_MAG89</strain>
    </source>
</reference>
<gene>
    <name evidence="7" type="ORF">AVDCRST_MAG89-4076</name>
</gene>
<dbReference type="InterPro" id="IPR022791">
    <property type="entry name" value="L-PG_synthase/AglD"/>
</dbReference>
<keyword evidence="4 6" id="KW-1133">Transmembrane helix</keyword>
<evidence type="ECO:0000256" key="5">
    <source>
        <dbReference type="ARBA" id="ARBA00023136"/>
    </source>
</evidence>
<evidence type="ECO:0000256" key="3">
    <source>
        <dbReference type="ARBA" id="ARBA00022692"/>
    </source>
</evidence>
<dbReference type="GO" id="GO:0005886">
    <property type="term" value="C:plasma membrane"/>
    <property type="evidence" value="ECO:0007669"/>
    <property type="project" value="UniProtKB-SubCell"/>
</dbReference>
<dbReference type="AlphaFoldDB" id="A0A6J4MSQ6"/>
<feature type="transmembrane region" description="Helical" evidence="6">
    <location>
        <begin position="224"/>
        <end position="244"/>
    </location>
</feature>
<evidence type="ECO:0000256" key="2">
    <source>
        <dbReference type="ARBA" id="ARBA00022475"/>
    </source>
</evidence>
<feature type="transmembrane region" description="Helical" evidence="6">
    <location>
        <begin position="104"/>
        <end position="125"/>
    </location>
</feature>
<keyword evidence="5 6" id="KW-0472">Membrane</keyword>
<feature type="transmembrane region" description="Helical" evidence="6">
    <location>
        <begin position="304"/>
        <end position="323"/>
    </location>
</feature>
<evidence type="ECO:0000256" key="4">
    <source>
        <dbReference type="ARBA" id="ARBA00022989"/>
    </source>
</evidence>
<feature type="transmembrane region" description="Helical" evidence="6">
    <location>
        <begin position="178"/>
        <end position="203"/>
    </location>
</feature>
<protein>
    <submittedName>
        <fullName evidence="7">Uncharacterized protein</fullName>
    </submittedName>
</protein>
<comment type="subcellular location">
    <subcellularLocation>
        <location evidence="1">Cell membrane</location>
        <topology evidence="1">Multi-pass membrane protein</topology>
    </subcellularLocation>
</comment>
<keyword evidence="3 6" id="KW-0812">Transmembrane</keyword>
<dbReference type="PANTHER" id="PTHR39087">
    <property type="entry name" value="UPF0104 MEMBRANE PROTEIN MJ1595"/>
    <property type="match status" value="1"/>
</dbReference>
<feature type="non-terminal residue" evidence="7">
    <location>
        <position position="361"/>
    </location>
</feature>
<feature type="transmembrane region" description="Helical" evidence="6">
    <location>
        <begin position="146"/>
        <end position="166"/>
    </location>
</feature>
<dbReference type="EMBL" id="CADCTV010000854">
    <property type="protein sequence ID" value="CAA9365748.1"/>
    <property type="molecule type" value="Genomic_DNA"/>
</dbReference>